<feature type="domain" description="D-isomer specific 2-hydroxyacid dehydrogenase NAD-binding" evidence="6">
    <location>
        <begin position="112"/>
        <end position="287"/>
    </location>
</feature>
<dbReference type="InterPro" id="IPR050857">
    <property type="entry name" value="D-2-hydroxyacid_DH"/>
</dbReference>
<comment type="similarity">
    <text evidence="1 4">Belongs to the D-isomer specific 2-hydroxyacid dehydrogenase family.</text>
</comment>
<dbReference type="PANTHER" id="PTHR42789:SF1">
    <property type="entry name" value="D-ISOMER SPECIFIC 2-HYDROXYACID DEHYDROGENASE FAMILY PROTEIN (AFU_ORTHOLOGUE AFUA_6G10090)"/>
    <property type="match status" value="1"/>
</dbReference>
<dbReference type="OrthoDB" id="9805416at2"/>
<reference evidence="7 8" key="1">
    <citation type="submission" date="2019-03" db="EMBL/GenBank/DDBJ databases">
        <title>Genomic Encyclopedia of Type Strains, Phase III (KMG-III): the genomes of soil and plant-associated and newly described type strains.</title>
        <authorList>
            <person name="Whitman W."/>
        </authorList>
    </citation>
    <scope>NUCLEOTIDE SEQUENCE [LARGE SCALE GENOMIC DNA]</scope>
    <source>
        <strain evidence="7 8">LMG 29544</strain>
    </source>
</reference>
<keyword evidence="8" id="KW-1185">Reference proteome</keyword>
<evidence type="ECO:0000256" key="1">
    <source>
        <dbReference type="ARBA" id="ARBA00005854"/>
    </source>
</evidence>
<evidence type="ECO:0000256" key="2">
    <source>
        <dbReference type="ARBA" id="ARBA00023002"/>
    </source>
</evidence>
<feature type="domain" description="D-isomer specific 2-hydroxyacid dehydrogenase catalytic" evidence="5">
    <location>
        <begin position="18"/>
        <end position="317"/>
    </location>
</feature>
<dbReference type="Proteomes" id="UP000295509">
    <property type="component" value="Unassembled WGS sequence"/>
</dbReference>
<evidence type="ECO:0000256" key="3">
    <source>
        <dbReference type="ARBA" id="ARBA00023027"/>
    </source>
</evidence>
<dbReference type="InterPro" id="IPR006139">
    <property type="entry name" value="D-isomer_2_OHA_DH_cat_dom"/>
</dbReference>
<organism evidence="7 8">
    <name type="scientific">Paraburkholderia rhizosphaerae</name>
    <dbReference type="NCBI Taxonomy" id="480658"/>
    <lineage>
        <taxon>Bacteria</taxon>
        <taxon>Pseudomonadati</taxon>
        <taxon>Pseudomonadota</taxon>
        <taxon>Betaproteobacteria</taxon>
        <taxon>Burkholderiales</taxon>
        <taxon>Burkholderiaceae</taxon>
        <taxon>Paraburkholderia</taxon>
    </lineage>
</organism>
<evidence type="ECO:0000313" key="8">
    <source>
        <dbReference type="Proteomes" id="UP000295509"/>
    </source>
</evidence>
<dbReference type="SUPFAM" id="SSF52283">
    <property type="entry name" value="Formate/glycerate dehydrogenase catalytic domain-like"/>
    <property type="match status" value="1"/>
</dbReference>
<dbReference type="GO" id="GO:0051287">
    <property type="term" value="F:NAD binding"/>
    <property type="evidence" value="ECO:0007669"/>
    <property type="project" value="InterPro"/>
</dbReference>
<dbReference type="SUPFAM" id="SSF51735">
    <property type="entry name" value="NAD(P)-binding Rossmann-fold domains"/>
    <property type="match status" value="1"/>
</dbReference>
<dbReference type="CDD" id="cd12169">
    <property type="entry name" value="PGDH_like_1"/>
    <property type="match status" value="1"/>
</dbReference>
<dbReference type="GO" id="GO:0016616">
    <property type="term" value="F:oxidoreductase activity, acting on the CH-OH group of donors, NAD or NADP as acceptor"/>
    <property type="evidence" value="ECO:0007669"/>
    <property type="project" value="InterPro"/>
</dbReference>
<sequence length="330" mass="35143">MKVIISDDYQDCVRTLDCYAQLAAQFDVEIHNDTLQSVDAQAARFADADALLLVRERTPVTAELLARLPKLRFISQTGRAANHVDLAACTARGIPVSAEGSATTAAAELTWALVMASMRKVHVEANRLKAGLWQGHLGIGLKGRTLGIAGYGKIGSVVGGYGRAFGMRVVALDDHETSRAAALADGIESESDRQKFFAQADVVCCHLRLLPATRGAITLQDLSAMKPSALFVNTSRSEVVAPGALEAALKAGRPGFAAVDVYEHEPIYGANHPLLAFDNVLATPHIGYVEKDTYEHYFGIAIEQLIAWRAGEPINVLNPLAVASNAAAAG</sequence>
<evidence type="ECO:0000259" key="6">
    <source>
        <dbReference type="Pfam" id="PF02826"/>
    </source>
</evidence>
<evidence type="ECO:0000259" key="5">
    <source>
        <dbReference type="Pfam" id="PF00389"/>
    </source>
</evidence>
<dbReference type="InterPro" id="IPR036291">
    <property type="entry name" value="NAD(P)-bd_dom_sf"/>
</dbReference>
<gene>
    <name evidence="7" type="ORF">BX592_12114</name>
</gene>
<name>A0A4R8LJ30_9BURK</name>
<evidence type="ECO:0000313" key="7">
    <source>
        <dbReference type="EMBL" id="TDY42443.1"/>
    </source>
</evidence>
<dbReference type="InterPro" id="IPR006140">
    <property type="entry name" value="D-isomer_DH_NAD-bd"/>
</dbReference>
<evidence type="ECO:0000256" key="4">
    <source>
        <dbReference type="RuleBase" id="RU003719"/>
    </source>
</evidence>
<dbReference type="PANTHER" id="PTHR42789">
    <property type="entry name" value="D-ISOMER SPECIFIC 2-HYDROXYACID DEHYDROGENASE FAMILY PROTEIN (AFU_ORTHOLOGUE AFUA_6G10090)"/>
    <property type="match status" value="1"/>
</dbReference>
<proteinExistence type="inferred from homology"/>
<protein>
    <submittedName>
        <fullName evidence="7">D-3-phosphoglycerate dehydrogenase</fullName>
    </submittedName>
</protein>
<dbReference type="EMBL" id="SORE01000021">
    <property type="protein sequence ID" value="TDY42443.1"/>
    <property type="molecule type" value="Genomic_DNA"/>
</dbReference>
<dbReference type="RefSeq" id="WP_134195305.1">
    <property type="nucleotide sequence ID" value="NZ_JBHLUW010000037.1"/>
</dbReference>
<keyword evidence="3" id="KW-0520">NAD</keyword>
<dbReference type="Pfam" id="PF02826">
    <property type="entry name" value="2-Hacid_dh_C"/>
    <property type="match status" value="1"/>
</dbReference>
<dbReference type="Pfam" id="PF00389">
    <property type="entry name" value="2-Hacid_dh"/>
    <property type="match status" value="1"/>
</dbReference>
<dbReference type="Gene3D" id="3.40.50.720">
    <property type="entry name" value="NAD(P)-binding Rossmann-like Domain"/>
    <property type="match status" value="2"/>
</dbReference>
<dbReference type="AlphaFoldDB" id="A0A4R8LJ30"/>
<comment type="caution">
    <text evidence="7">The sequence shown here is derived from an EMBL/GenBank/DDBJ whole genome shotgun (WGS) entry which is preliminary data.</text>
</comment>
<keyword evidence="2 4" id="KW-0560">Oxidoreductase</keyword>
<accession>A0A4R8LJ30</accession>